<organism evidence="1 2">
    <name type="scientific">Sphaerosporella brunnea</name>
    <dbReference type="NCBI Taxonomy" id="1250544"/>
    <lineage>
        <taxon>Eukaryota</taxon>
        <taxon>Fungi</taxon>
        <taxon>Dikarya</taxon>
        <taxon>Ascomycota</taxon>
        <taxon>Pezizomycotina</taxon>
        <taxon>Pezizomycetes</taxon>
        <taxon>Pezizales</taxon>
        <taxon>Pyronemataceae</taxon>
        <taxon>Sphaerosporella</taxon>
    </lineage>
</organism>
<dbReference type="InParanoid" id="A0A5J5EE63"/>
<proteinExistence type="predicted"/>
<accession>A0A5J5EE63</accession>
<sequence>MSSTTDETFLVFPLRQPPSLLYTTSSCPPSPSLRGTASSRPRLLTTKASLGALHRTLPTQARFEQDNIQTLYDLQRLLHANQVVLDHDQRNIRTWQELIHDEHRQFLERQDAVAVVQDGRNKVYRAESKKLNAKLDALTRQS</sequence>
<evidence type="ECO:0000313" key="2">
    <source>
        <dbReference type="Proteomes" id="UP000326924"/>
    </source>
</evidence>
<evidence type="ECO:0000313" key="1">
    <source>
        <dbReference type="EMBL" id="KAA8893038.1"/>
    </source>
</evidence>
<gene>
    <name evidence="1" type="ORF">FN846DRAFT_914549</name>
</gene>
<dbReference type="Proteomes" id="UP000326924">
    <property type="component" value="Unassembled WGS sequence"/>
</dbReference>
<name>A0A5J5EE63_9PEZI</name>
<dbReference type="AlphaFoldDB" id="A0A5J5EE63"/>
<dbReference type="EMBL" id="VXIS01000519">
    <property type="protein sequence ID" value="KAA8893038.1"/>
    <property type="molecule type" value="Genomic_DNA"/>
</dbReference>
<keyword evidence="2" id="KW-1185">Reference proteome</keyword>
<reference evidence="1 2" key="1">
    <citation type="submission" date="2019-09" db="EMBL/GenBank/DDBJ databases">
        <title>Draft genome of the ectomycorrhizal ascomycete Sphaerosporella brunnea.</title>
        <authorList>
            <consortium name="DOE Joint Genome Institute"/>
            <person name="Benucci G.M."/>
            <person name="Marozzi G."/>
            <person name="Antonielli L."/>
            <person name="Sanchez S."/>
            <person name="Marco P."/>
            <person name="Wang X."/>
            <person name="Falini L.B."/>
            <person name="Barry K."/>
            <person name="Haridas S."/>
            <person name="Lipzen A."/>
            <person name="Labutti K."/>
            <person name="Grigoriev I.V."/>
            <person name="Murat C."/>
            <person name="Martin F."/>
            <person name="Albertini E."/>
            <person name="Donnini D."/>
            <person name="Bonito G."/>
        </authorList>
    </citation>
    <scope>NUCLEOTIDE SEQUENCE [LARGE SCALE GENOMIC DNA]</scope>
    <source>
        <strain evidence="1 2">Sb_GMNB300</strain>
    </source>
</reference>
<comment type="caution">
    <text evidence="1">The sequence shown here is derived from an EMBL/GenBank/DDBJ whole genome shotgun (WGS) entry which is preliminary data.</text>
</comment>
<protein>
    <submittedName>
        <fullName evidence="1">Uncharacterized protein</fullName>
    </submittedName>
</protein>